<protein>
    <submittedName>
        <fullName evidence="1">Molybdenum cofactor cytidylyltransferase</fullName>
    </submittedName>
</protein>
<dbReference type="STRING" id="1508389.SAMN05444003_0299"/>
<dbReference type="EMBL" id="FQXB01000001">
    <property type="protein sequence ID" value="SHG64638.1"/>
    <property type="molecule type" value="Genomic_DNA"/>
</dbReference>
<keyword evidence="1" id="KW-0808">Transferase</keyword>
<dbReference type="Proteomes" id="UP000184074">
    <property type="component" value="Unassembled WGS sequence"/>
</dbReference>
<dbReference type="OrthoDB" id="9779263at2"/>
<dbReference type="SUPFAM" id="SSF53218">
    <property type="entry name" value="Molybdenum cofactor biosynthesis proteins"/>
    <property type="match status" value="1"/>
</dbReference>
<keyword evidence="1" id="KW-0548">Nucleotidyltransferase</keyword>
<dbReference type="GO" id="GO:0016779">
    <property type="term" value="F:nucleotidyltransferase activity"/>
    <property type="evidence" value="ECO:0007669"/>
    <property type="project" value="UniProtKB-KW"/>
</dbReference>
<proteinExistence type="predicted"/>
<evidence type="ECO:0000313" key="1">
    <source>
        <dbReference type="EMBL" id="SHG64638.1"/>
    </source>
</evidence>
<accession>A0A1M5LHZ3</accession>
<dbReference type="UniPathway" id="UPA00344"/>
<organism evidence="1 2">
    <name type="scientific">Cognatiyoonia sediminum</name>
    <dbReference type="NCBI Taxonomy" id="1508389"/>
    <lineage>
        <taxon>Bacteria</taxon>
        <taxon>Pseudomonadati</taxon>
        <taxon>Pseudomonadota</taxon>
        <taxon>Alphaproteobacteria</taxon>
        <taxon>Rhodobacterales</taxon>
        <taxon>Paracoccaceae</taxon>
        <taxon>Cognatiyoonia</taxon>
    </lineage>
</organism>
<dbReference type="RefSeq" id="WP_072898735.1">
    <property type="nucleotide sequence ID" value="NZ_FQXB01000001.1"/>
</dbReference>
<reference evidence="1 2" key="1">
    <citation type="submission" date="2016-11" db="EMBL/GenBank/DDBJ databases">
        <authorList>
            <person name="Jaros S."/>
            <person name="Januszkiewicz K."/>
            <person name="Wedrychowicz H."/>
        </authorList>
    </citation>
    <scope>NUCLEOTIDE SEQUENCE [LARGE SCALE GENOMIC DNA]</scope>
    <source>
        <strain evidence="1 2">DSM 28715</strain>
    </source>
</reference>
<evidence type="ECO:0000313" key="2">
    <source>
        <dbReference type="Proteomes" id="UP000184074"/>
    </source>
</evidence>
<name>A0A1M5LHZ3_9RHOB</name>
<dbReference type="AlphaFoldDB" id="A0A1M5LHZ3"/>
<dbReference type="InterPro" id="IPR036425">
    <property type="entry name" value="MoaB/Mog-like_dom_sf"/>
</dbReference>
<dbReference type="Gene3D" id="3.40.980.10">
    <property type="entry name" value="MoaB/Mog-like domain"/>
    <property type="match status" value="1"/>
</dbReference>
<keyword evidence="2" id="KW-1185">Reference proteome</keyword>
<sequence>MKFGEVPISEAEGGILAHRVSNLGKGKVITADDVTLLDKQGIETVVVARLQDGDIGEDEAAQLLAGALVGNTSGLRLTKASTGRVNVVADVPGLAAVSADVINAVNAVDPMVTVATVPDLHRLDAGSLLATIKIISYAVPKEDVLRAVDHASGGLGLHLPQPKTVSLIETYHGEEPQSDKGERALRTRLEALGQTLETSDFAPHQIVRVAGKLTSDPSDIICLLTASATSDARDIGPEAVRAAGGELIHFGMPVDPGNLLFLGRIGDQIVLGLPGCARSPALNGADWVLERLICGIDVRASDIVGMGVGGLLKEIPTRPRPRRSHE</sequence>
<gene>
    <name evidence="1" type="ORF">SAMN05444003_0299</name>
</gene>
<dbReference type="CDD" id="cd03522">
    <property type="entry name" value="MoeA_like"/>
    <property type="match status" value="1"/>
</dbReference>